<organism evidence="3 4">
    <name type="scientific">Scytalidium lignicola</name>
    <name type="common">Hyphomycete</name>
    <dbReference type="NCBI Taxonomy" id="5539"/>
    <lineage>
        <taxon>Eukaryota</taxon>
        <taxon>Fungi</taxon>
        <taxon>Dikarya</taxon>
        <taxon>Ascomycota</taxon>
        <taxon>Pezizomycotina</taxon>
        <taxon>Leotiomycetes</taxon>
        <taxon>Leotiomycetes incertae sedis</taxon>
        <taxon>Scytalidium</taxon>
    </lineage>
</organism>
<dbReference type="OMA" id="KRGCAFF"/>
<dbReference type="AlphaFoldDB" id="A0A3E2HMH6"/>
<evidence type="ECO:0000313" key="3">
    <source>
        <dbReference type="EMBL" id="RFU34590.1"/>
    </source>
</evidence>
<evidence type="ECO:0000256" key="2">
    <source>
        <dbReference type="SAM" id="Phobius"/>
    </source>
</evidence>
<comment type="caution">
    <text evidence="3">The sequence shown here is derived from an EMBL/GenBank/DDBJ whole genome shotgun (WGS) entry which is preliminary data.</text>
</comment>
<keyword evidence="2" id="KW-0472">Membrane</keyword>
<feature type="non-terminal residue" evidence="3">
    <location>
        <position position="197"/>
    </location>
</feature>
<sequence>MSLPENVEPTGAGTAVTRPMPTRQASNPLVDVLATIEDVDSLRSLTPVPSRIDEKTQNASALSPFYSHPSTRQSLDVQKSGSKISVATTSYESDLESGTTGLKGKTSLVKSNVSNDNSVWPCQSTLKQQNKAKRRERRKAGVCGCLAGLNKRNMILVKVAIAFIVVGGAVAIGIGISKAVGGGIWKSNQRSNAPISP</sequence>
<reference evidence="3 4" key="1">
    <citation type="submission" date="2018-05" db="EMBL/GenBank/DDBJ databases">
        <title>Draft genome sequence of Scytalidium lignicola DSM 105466, a ubiquitous saprotrophic fungus.</title>
        <authorList>
            <person name="Buettner E."/>
            <person name="Gebauer A.M."/>
            <person name="Hofrichter M."/>
            <person name="Liers C."/>
            <person name="Kellner H."/>
        </authorList>
    </citation>
    <scope>NUCLEOTIDE SEQUENCE [LARGE SCALE GENOMIC DNA]</scope>
    <source>
        <strain evidence="3 4">DSM 105466</strain>
    </source>
</reference>
<feature type="region of interest" description="Disordered" evidence="1">
    <location>
        <begin position="1"/>
        <end position="24"/>
    </location>
</feature>
<keyword evidence="4" id="KW-1185">Reference proteome</keyword>
<name>A0A3E2HMH6_SCYLI</name>
<evidence type="ECO:0000313" key="4">
    <source>
        <dbReference type="Proteomes" id="UP000258309"/>
    </source>
</evidence>
<proteinExistence type="predicted"/>
<feature type="non-terminal residue" evidence="3">
    <location>
        <position position="1"/>
    </location>
</feature>
<gene>
    <name evidence="3" type="ORF">B7463_g1713</name>
</gene>
<evidence type="ECO:0000256" key="1">
    <source>
        <dbReference type="SAM" id="MobiDB-lite"/>
    </source>
</evidence>
<feature type="transmembrane region" description="Helical" evidence="2">
    <location>
        <begin position="155"/>
        <end position="176"/>
    </location>
</feature>
<accession>A0A3E2HMH6</accession>
<dbReference type="Proteomes" id="UP000258309">
    <property type="component" value="Unassembled WGS sequence"/>
</dbReference>
<keyword evidence="2" id="KW-1133">Transmembrane helix</keyword>
<keyword evidence="2" id="KW-0812">Transmembrane</keyword>
<protein>
    <submittedName>
        <fullName evidence="3">Uncharacterized protein</fullName>
    </submittedName>
</protein>
<dbReference type="OrthoDB" id="5387214at2759"/>
<dbReference type="EMBL" id="NCSJ02000018">
    <property type="protein sequence ID" value="RFU34590.1"/>
    <property type="molecule type" value="Genomic_DNA"/>
</dbReference>